<dbReference type="PANTHER" id="PTHR31270:SF1">
    <property type="entry name" value="GLUTAMINYL-PEPTIDE CYCLOTRANSFERASE"/>
    <property type="match status" value="1"/>
</dbReference>
<reference evidence="1" key="5">
    <citation type="journal article" date="2021" name="G3 (Bethesda)">
        <title>Aegilops tauschii genome assembly Aet v5.0 features greater sequence contiguity and improved annotation.</title>
        <authorList>
            <person name="Wang L."/>
            <person name="Zhu T."/>
            <person name="Rodriguez J.C."/>
            <person name="Deal K.R."/>
            <person name="Dubcovsky J."/>
            <person name="McGuire P.E."/>
            <person name="Lux T."/>
            <person name="Spannagl M."/>
            <person name="Mayer K.F.X."/>
            <person name="Baldrich P."/>
            <person name="Meyers B.C."/>
            <person name="Huo N."/>
            <person name="Gu Y.Q."/>
            <person name="Zhou H."/>
            <person name="Devos K.M."/>
            <person name="Bennetzen J.L."/>
            <person name="Unver T."/>
            <person name="Budak H."/>
            <person name="Gulick P.J."/>
            <person name="Galiba G."/>
            <person name="Kalapos B."/>
            <person name="Nelson D.R."/>
            <person name="Li P."/>
            <person name="You F.M."/>
            <person name="Luo M.C."/>
            <person name="Dvorak J."/>
        </authorList>
    </citation>
    <scope>NUCLEOTIDE SEQUENCE [LARGE SCALE GENOMIC DNA]</scope>
    <source>
        <strain evidence="1">cv. AL8/78</strain>
    </source>
</reference>
<dbReference type="Proteomes" id="UP000015105">
    <property type="component" value="Chromosome 7D"/>
</dbReference>
<dbReference type="SUPFAM" id="SSF63825">
    <property type="entry name" value="YWTD domain"/>
    <property type="match status" value="1"/>
</dbReference>
<name>A0A453QHC9_AEGTS</name>
<accession>A0A453QHC9</accession>
<sequence>MGKCLQDCIAIISPDSGIVVGWVFLHELRHHSPNSGNMAHDVLNGIAWDEDNHRLFVTGKLWPTLYEIKLRHIEGPPDGSIEQLCPRIIIPGSGNFPLL</sequence>
<evidence type="ECO:0008006" key="3">
    <source>
        <dbReference type="Google" id="ProtNLM"/>
    </source>
</evidence>
<dbReference type="EnsemblPlants" id="AET7Gv20112500.6">
    <property type="protein sequence ID" value="AET7Gv20112500.6"/>
    <property type="gene ID" value="AET7Gv20112500"/>
</dbReference>
<organism evidence="1 2">
    <name type="scientific">Aegilops tauschii subsp. strangulata</name>
    <name type="common">Goatgrass</name>
    <dbReference type="NCBI Taxonomy" id="200361"/>
    <lineage>
        <taxon>Eukaryota</taxon>
        <taxon>Viridiplantae</taxon>
        <taxon>Streptophyta</taxon>
        <taxon>Embryophyta</taxon>
        <taxon>Tracheophyta</taxon>
        <taxon>Spermatophyta</taxon>
        <taxon>Magnoliopsida</taxon>
        <taxon>Liliopsida</taxon>
        <taxon>Poales</taxon>
        <taxon>Poaceae</taxon>
        <taxon>BOP clade</taxon>
        <taxon>Pooideae</taxon>
        <taxon>Triticodae</taxon>
        <taxon>Triticeae</taxon>
        <taxon>Triticinae</taxon>
        <taxon>Aegilops</taxon>
    </lineage>
</organism>
<evidence type="ECO:0000313" key="2">
    <source>
        <dbReference type="Proteomes" id="UP000015105"/>
    </source>
</evidence>
<reference evidence="2" key="1">
    <citation type="journal article" date="2014" name="Science">
        <title>Ancient hybridizations among the ancestral genomes of bread wheat.</title>
        <authorList>
            <consortium name="International Wheat Genome Sequencing Consortium,"/>
            <person name="Marcussen T."/>
            <person name="Sandve S.R."/>
            <person name="Heier L."/>
            <person name="Spannagl M."/>
            <person name="Pfeifer M."/>
            <person name="Jakobsen K.S."/>
            <person name="Wulff B.B."/>
            <person name="Steuernagel B."/>
            <person name="Mayer K.F."/>
            <person name="Olsen O.A."/>
        </authorList>
    </citation>
    <scope>NUCLEOTIDE SEQUENCE [LARGE SCALE GENOMIC DNA]</scope>
    <source>
        <strain evidence="2">cv. AL8/78</strain>
    </source>
</reference>
<reference evidence="1" key="4">
    <citation type="submission" date="2019-03" db="UniProtKB">
        <authorList>
            <consortium name="EnsemblPlants"/>
        </authorList>
    </citation>
    <scope>IDENTIFICATION</scope>
</reference>
<dbReference type="AlphaFoldDB" id="A0A453QHC9"/>
<proteinExistence type="predicted"/>
<dbReference type="PANTHER" id="PTHR31270">
    <property type="entry name" value="GLUTAMINYL-PEPTIDE CYCLOTRANSFERASE"/>
    <property type="match status" value="1"/>
</dbReference>
<dbReference type="Pfam" id="PF05096">
    <property type="entry name" value="Glu_cyclase_2"/>
    <property type="match status" value="1"/>
</dbReference>
<dbReference type="Gramene" id="AET7Gv20112500.6">
    <property type="protein sequence ID" value="AET7Gv20112500.6"/>
    <property type="gene ID" value="AET7Gv20112500"/>
</dbReference>
<dbReference type="InterPro" id="IPR007788">
    <property type="entry name" value="QCT"/>
</dbReference>
<evidence type="ECO:0000313" key="1">
    <source>
        <dbReference type="EnsemblPlants" id="AET7Gv20112500.6"/>
    </source>
</evidence>
<protein>
    <recommendedName>
        <fullName evidence="3">Glutaminyl-peptide cyclotransferase</fullName>
    </recommendedName>
</protein>
<dbReference type="GO" id="GO:0016603">
    <property type="term" value="F:glutaminyl-peptide cyclotransferase activity"/>
    <property type="evidence" value="ECO:0007669"/>
    <property type="project" value="InterPro"/>
</dbReference>
<keyword evidence="2" id="KW-1185">Reference proteome</keyword>
<reference evidence="2" key="2">
    <citation type="journal article" date="2017" name="Nat. Plants">
        <title>The Aegilops tauschii genome reveals multiple impacts of transposons.</title>
        <authorList>
            <person name="Zhao G."/>
            <person name="Zou C."/>
            <person name="Li K."/>
            <person name="Wang K."/>
            <person name="Li T."/>
            <person name="Gao L."/>
            <person name="Zhang X."/>
            <person name="Wang H."/>
            <person name="Yang Z."/>
            <person name="Liu X."/>
            <person name="Jiang W."/>
            <person name="Mao L."/>
            <person name="Kong X."/>
            <person name="Jiao Y."/>
            <person name="Jia J."/>
        </authorList>
    </citation>
    <scope>NUCLEOTIDE SEQUENCE [LARGE SCALE GENOMIC DNA]</scope>
    <source>
        <strain evidence="2">cv. AL8/78</strain>
    </source>
</reference>
<reference evidence="1" key="3">
    <citation type="journal article" date="2017" name="Nature">
        <title>Genome sequence of the progenitor of the wheat D genome Aegilops tauschii.</title>
        <authorList>
            <person name="Luo M.C."/>
            <person name="Gu Y.Q."/>
            <person name="Puiu D."/>
            <person name="Wang H."/>
            <person name="Twardziok S.O."/>
            <person name="Deal K.R."/>
            <person name="Huo N."/>
            <person name="Zhu T."/>
            <person name="Wang L."/>
            <person name="Wang Y."/>
            <person name="McGuire P.E."/>
            <person name="Liu S."/>
            <person name="Long H."/>
            <person name="Ramasamy R.K."/>
            <person name="Rodriguez J.C."/>
            <person name="Van S.L."/>
            <person name="Yuan L."/>
            <person name="Wang Z."/>
            <person name="Xia Z."/>
            <person name="Xiao L."/>
            <person name="Anderson O.D."/>
            <person name="Ouyang S."/>
            <person name="Liang Y."/>
            <person name="Zimin A.V."/>
            <person name="Pertea G."/>
            <person name="Qi P."/>
            <person name="Bennetzen J.L."/>
            <person name="Dai X."/>
            <person name="Dawson M.W."/>
            <person name="Muller H.G."/>
            <person name="Kugler K."/>
            <person name="Rivarola-Duarte L."/>
            <person name="Spannagl M."/>
            <person name="Mayer K.F.X."/>
            <person name="Lu F.H."/>
            <person name="Bevan M.W."/>
            <person name="Leroy P."/>
            <person name="Li P."/>
            <person name="You F.M."/>
            <person name="Sun Q."/>
            <person name="Liu Z."/>
            <person name="Lyons E."/>
            <person name="Wicker T."/>
            <person name="Salzberg S.L."/>
            <person name="Devos K.M."/>
            <person name="Dvorak J."/>
        </authorList>
    </citation>
    <scope>NUCLEOTIDE SEQUENCE [LARGE SCALE GENOMIC DNA]</scope>
    <source>
        <strain evidence="1">cv. AL8/78</strain>
    </source>
</reference>